<feature type="transmembrane region" description="Helical" evidence="8">
    <location>
        <begin position="121"/>
        <end position="144"/>
    </location>
</feature>
<keyword evidence="5 10" id="KW-0418">Kinase</keyword>
<evidence type="ECO:0000256" key="1">
    <source>
        <dbReference type="ARBA" id="ARBA00000085"/>
    </source>
</evidence>
<organism evidence="10 11">
    <name type="scientific">Sporolactobacillus mangiferae</name>
    <dbReference type="NCBI Taxonomy" id="2940498"/>
    <lineage>
        <taxon>Bacteria</taxon>
        <taxon>Bacillati</taxon>
        <taxon>Bacillota</taxon>
        <taxon>Bacilli</taxon>
        <taxon>Bacillales</taxon>
        <taxon>Sporolactobacillaceae</taxon>
        <taxon>Sporolactobacillus</taxon>
    </lineage>
</organism>
<keyword evidence="8" id="KW-0472">Membrane</keyword>
<dbReference type="Pfam" id="PF07730">
    <property type="entry name" value="HisKA_3"/>
    <property type="match status" value="1"/>
</dbReference>
<dbReference type="SUPFAM" id="SSF50156">
    <property type="entry name" value="PDZ domain-like"/>
    <property type="match status" value="1"/>
</dbReference>
<accession>A0ABT0MDP5</accession>
<keyword evidence="6" id="KW-0067">ATP-binding</keyword>
<evidence type="ECO:0000256" key="8">
    <source>
        <dbReference type="SAM" id="Phobius"/>
    </source>
</evidence>
<evidence type="ECO:0000256" key="7">
    <source>
        <dbReference type="ARBA" id="ARBA00023012"/>
    </source>
</evidence>
<keyword evidence="8" id="KW-1133">Transmembrane helix</keyword>
<dbReference type="RefSeq" id="WP_249102168.1">
    <property type="nucleotide sequence ID" value="NZ_JAMAST010000015.1"/>
</dbReference>
<comment type="catalytic activity">
    <reaction evidence="1">
        <text>ATP + protein L-histidine = ADP + protein N-phospho-L-histidine.</text>
        <dbReference type="EC" id="2.7.13.3"/>
    </reaction>
</comment>
<keyword evidence="7" id="KW-0902">Two-component regulatory system</keyword>
<dbReference type="SUPFAM" id="SSF55874">
    <property type="entry name" value="ATPase domain of HSP90 chaperone/DNA topoisomerase II/histidine kinase"/>
    <property type="match status" value="1"/>
</dbReference>
<feature type="transmembrane region" description="Helical" evidence="8">
    <location>
        <begin position="340"/>
        <end position="361"/>
    </location>
</feature>
<evidence type="ECO:0000313" key="10">
    <source>
        <dbReference type="EMBL" id="MCL1632440.1"/>
    </source>
</evidence>
<evidence type="ECO:0000313" key="11">
    <source>
        <dbReference type="Proteomes" id="UP001203004"/>
    </source>
</evidence>
<dbReference type="Gene3D" id="2.30.42.10">
    <property type="match status" value="1"/>
</dbReference>
<evidence type="ECO:0000256" key="3">
    <source>
        <dbReference type="ARBA" id="ARBA00022679"/>
    </source>
</evidence>
<dbReference type="InterPro" id="IPR050482">
    <property type="entry name" value="Sensor_HK_TwoCompSys"/>
</dbReference>
<dbReference type="PANTHER" id="PTHR24421:SF60">
    <property type="entry name" value="SENSOR HISTIDINE KINASE COMP"/>
    <property type="match status" value="1"/>
</dbReference>
<dbReference type="InterPro" id="IPR005467">
    <property type="entry name" value="His_kinase_dom"/>
</dbReference>
<dbReference type="EC" id="2.7.13.3" evidence="2"/>
<protein>
    <recommendedName>
        <fullName evidence="2">histidine kinase</fullName>
        <ecNumber evidence="2">2.7.13.3</ecNumber>
    </recommendedName>
</protein>
<evidence type="ECO:0000259" key="9">
    <source>
        <dbReference type="PROSITE" id="PS50109"/>
    </source>
</evidence>
<dbReference type="CDD" id="cd16917">
    <property type="entry name" value="HATPase_UhpB-NarQ-NarX-like"/>
    <property type="match status" value="1"/>
</dbReference>
<name>A0ABT0MDP5_9BACL</name>
<feature type="transmembrane region" description="Helical" evidence="8">
    <location>
        <begin position="178"/>
        <end position="198"/>
    </location>
</feature>
<keyword evidence="8" id="KW-0812">Transmembrane</keyword>
<keyword evidence="11" id="KW-1185">Reference proteome</keyword>
<dbReference type="InterPro" id="IPR011712">
    <property type="entry name" value="Sig_transdc_His_kin_sub3_dim/P"/>
</dbReference>
<feature type="transmembrane region" description="Helical" evidence="8">
    <location>
        <begin position="12"/>
        <end position="35"/>
    </location>
</feature>
<keyword evidence="4" id="KW-0547">Nucleotide-binding</keyword>
<feature type="transmembrane region" description="Helical" evidence="8">
    <location>
        <begin position="373"/>
        <end position="390"/>
    </location>
</feature>
<reference evidence="10 11" key="1">
    <citation type="submission" date="2022-05" db="EMBL/GenBank/DDBJ databases">
        <title>Sporolactobacillus sp nov CPB3-1, isolated from tree bark (Mangifera indica L.).</title>
        <authorList>
            <person name="Phuengjayaem S."/>
            <person name="Tanasupawat S."/>
        </authorList>
    </citation>
    <scope>NUCLEOTIDE SEQUENCE [LARGE SCALE GENOMIC DNA]</scope>
    <source>
        <strain evidence="10 11">CPB3-1</strain>
    </source>
</reference>
<feature type="transmembrane region" description="Helical" evidence="8">
    <location>
        <begin position="274"/>
        <end position="293"/>
    </location>
</feature>
<evidence type="ECO:0000256" key="2">
    <source>
        <dbReference type="ARBA" id="ARBA00012438"/>
    </source>
</evidence>
<dbReference type="PANTHER" id="PTHR24421">
    <property type="entry name" value="NITRATE/NITRITE SENSOR PROTEIN NARX-RELATED"/>
    <property type="match status" value="1"/>
</dbReference>
<dbReference type="InterPro" id="IPR003594">
    <property type="entry name" value="HATPase_dom"/>
</dbReference>
<evidence type="ECO:0000256" key="4">
    <source>
        <dbReference type="ARBA" id="ARBA00022741"/>
    </source>
</evidence>
<dbReference type="GO" id="GO:0016301">
    <property type="term" value="F:kinase activity"/>
    <property type="evidence" value="ECO:0007669"/>
    <property type="project" value="UniProtKB-KW"/>
</dbReference>
<dbReference type="InterPro" id="IPR036034">
    <property type="entry name" value="PDZ_sf"/>
</dbReference>
<feature type="transmembrane region" description="Helical" evidence="8">
    <location>
        <begin position="239"/>
        <end position="262"/>
    </location>
</feature>
<dbReference type="Gene3D" id="3.30.565.10">
    <property type="entry name" value="Histidine kinase-like ATPase, C-terminal domain"/>
    <property type="match status" value="1"/>
</dbReference>
<dbReference type="SMART" id="SM00387">
    <property type="entry name" value="HATPase_c"/>
    <property type="match status" value="1"/>
</dbReference>
<feature type="domain" description="Histidine kinase" evidence="9">
    <location>
        <begin position="587"/>
        <end position="771"/>
    </location>
</feature>
<feature type="transmembrane region" description="Helical" evidence="8">
    <location>
        <begin position="313"/>
        <end position="333"/>
    </location>
</feature>
<feature type="transmembrane region" description="Helical" evidence="8">
    <location>
        <begin position="151"/>
        <end position="172"/>
    </location>
</feature>
<dbReference type="EMBL" id="JAMAST010000015">
    <property type="protein sequence ID" value="MCL1632440.1"/>
    <property type="molecule type" value="Genomic_DNA"/>
</dbReference>
<dbReference type="InterPro" id="IPR036890">
    <property type="entry name" value="HATPase_C_sf"/>
</dbReference>
<keyword evidence="3" id="KW-0808">Transferase</keyword>
<sequence length="771" mass="87720">MITDIYNKRWVRSLLILVALVYSMVLAIHFMMVILDRPYVGIYTVTQGEQVSVRSVAPYSWASSAGIKPGDMILGVDGKSPAENRMITHFSMVGQAKSLQLAKGDSVFFLTIDNRVSKGALFFYLMIPLAFFTTCFVAVLFLYLRKESGPVVRSLSAFLVAISPVLLEMAANARHDSWSLRLTSVAIVFSMIFLVHFLRAYFSVCGFLLVSNWMLGCLYLCGTFIVINSCLLTSREVSAYYLQELVFSVFIFGLLCIQLTRLYYQIRTSEYSRIIHLLIAGAWIAMFPFIAFYAVPNMFIRTSLVPVEWTTPWLIMLPITLCYIVLSSTLIDMSFYIGRLGYYCAISFVGTLLILFGFLVLVERDINQNPVEVTQLGVACFIISVMILYFKDYMDDRLMDYLHPKQKVRQEALKRFLQESTTEYTLRHVDMMLRRTVLTELPMKAAGLLLVNQNGDAHAISSSFQEAGPVPVSEDKEGRIRKTCNGFTVWIKKDKNRNVLFTCRWMNPGRTLNLDEHIWFETLVSYARVIVDNLYKIEGLMQEFQNMEDDRDRIPKAMNRWLFSISEQERAHLSRDMHDTNIQDQLAIAREIDAAVRTIGHPETAKRLRFIRERILDNANEMRRTIREWYPAEIFHGRLEQALDALFRRVNLSADFRLETHVAHAPSDLAKETGLCVFRAAQELLSNAIKHARATQVQLTLTYDGSQCNLLYKDNGVGLHESAIDSLFSTTGLSGLVSRVEGMNGSISFGGPDEGQTVHGLSVFIQLPLSL</sequence>
<gene>
    <name evidence="10" type="ORF">M3N64_10970</name>
</gene>
<feature type="transmembrane region" description="Helical" evidence="8">
    <location>
        <begin position="205"/>
        <end position="227"/>
    </location>
</feature>
<dbReference type="Proteomes" id="UP001203004">
    <property type="component" value="Unassembled WGS sequence"/>
</dbReference>
<proteinExistence type="predicted"/>
<evidence type="ECO:0000256" key="6">
    <source>
        <dbReference type="ARBA" id="ARBA00022840"/>
    </source>
</evidence>
<evidence type="ECO:0000256" key="5">
    <source>
        <dbReference type="ARBA" id="ARBA00022777"/>
    </source>
</evidence>
<dbReference type="PROSITE" id="PS50109">
    <property type="entry name" value="HIS_KIN"/>
    <property type="match status" value="1"/>
</dbReference>
<comment type="caution">
    <text evidence="10">The sequence shown here is derived from an EMBL/GenBank/DDBJ whole genome shotgun (WGS) entry which is preliminary data.</text>
</comment>
<dbReference type="Pfam" id="PF02518">
    <property type="entry name" value="HATPase_c"/>
    <property type="match status" value="1"/>
</dbReference>